<dbReference type="InterPro" id="IPR050091">
    <property type="entry name" value="PKS_NRPS_Biosynth_Enz"/>
</dbReference>
<dbReference type="PANTHER" id="PTHR43775:SF40">
    <property type="entry name" value="NORSOLORINIC ACID SYNTHASE STCA"/>
    <property type="match status" value="1"/>
</dbReference>
<dbReference type="GO" id="GO:0004312">
    <property type="term" value="F:fatty acid synthase activity"/>
    <property type="evidence" value="ECO:0007669"/>
    <property type="project" value="TreeGrafter"/>
</dbReference>
<evidence type="ECO:0000256" key="1">
    <source>
        <dbReference type="ARBA" id="ARBA00022450"/>
    </source>
</evidence>
<accession>A0AAE0M582</accession>
<reference evidence="4" key="1">
    <citation type="journal article" date="2023" name="Mol. Phylogenet. Evol.">
        <title>Genome-scale phylogeny and comparative genomics of the fungal order Sordariales.</title>
        <authorList>
            <person name="Hensen N."/>
            <person name="Bonometti L."/>
            <person name="Westerberg I."/>
            <person name="Brannstrom I.O."/>
            <person name="Guillou S."/>
            <person name="Cros-Aarteil S."/>
            <person name="Calhoun S."/>
            <person name="Haridas S."/>
            <person name="Kuo A."/>
            <person name="Mondo S."/>
            <person name="Pangilinan J."/>
            <person name="Riley R."/>
            <person name="LaButti K."/>
            <person name="Andreopoulos B."/>
            <person name="Lipzen A."/>
            <person name="Chen C."/>
            <person name="Yan M."/>
            <person name="Daum C."/>
            <person name="Ng V."/>
            <person name="Clum A."/>
            <person name="Steindorff A."/>
            <person name="Ohm R.A."/>
            <person name="Martin F."/>
            <person name="Silar P."/>
            <person name="Natvig D.O."/>
            <person name="Lalanne C."/>
            <person name="Gautier V."/>
            <person name="Ament-Velasquez S.L."/>
            <person name="Kruys A."/>
            <person name="Hutchinson M.I."/>
            <person name="Powell A.J."/>
            <person name="Barry K."/>
            <person name="Miller A.N."/>
            <person name="Grigoriev I.V."/>
            <person name="Debuchy R."/>
            <person name="Gladieux P."/>
            <person name="Hiltunen Thoren M."/>
            <person name="Johannesson H."/>
        </authorList>
    </citation>
    <scope>NUCLEOTIDE SEQUENCE</scope>
    <source>
        <strain evidence="4">CBS 118394</strain>
    </source>
</reference>
<dbReference type="Gene3D" id="3.40.366.10">
    <property type="entry name" value="Malonyl-Coenzyme A Acyl Carrier Protein, domain 2"/>
    <property type="match status" value="1"/>
</dbReference>
<keyword evidence="2" id="KW-0597">Phosphoprotein</keyword>
<feature type="domain" description="Malonyl-CoA:ACP transacylase (MAT)" evidence="3">
    <location>
        <begin position="93"/>
        <end position="177"/>
    </location>
</feature>
<evidence type="ECO:0000313" key="5">
    <source>
        <dbReference type="Proteomes" id="UP001283341"/>
    </source>
</evidence>
<reference evidence="4" key="2">
    <citation type="submission" date="2023-06" db="EMBL/GenBank/DDBJ databases">
        <authorList>
            <consortium name="Lawrence Berkeley National Laboratory"/>
            <person name="Haridas S."/>
            <person name="Hensen N."/>
            <person name="Bonometti L."/>
            <person name="Westerberg I."/>
            <person name="Brannstrom I.O."/>
            <person name="Guillou S."/>
            <person name="Cros-Aarteil S."/>
            <person name="Calhoun S."/>
            <person name="Kuo A."/>
            <person name="Mondo S."/>
            <person name="Pangilinan J."/>
            <person name="Riley R."/>
            <person name="Labutti K."/>
            <person name="Andreopoulos B."/>
            <person name="Lipzen A."/>
            <person name="Chen C."/>
            <person name="Yanf M."/>
            <person name="Daum C."/>
            <person name="Ng V."/>
            <person name="Clum A."/>
            <person name="Steindorff A."/>
            <person name="Ohm R."/>
            <person name="Martin F."/>
            <person name="Silar P."/>
            <person name="Natvig D."/>
            <person name="Lalanne C."/>
            <person name="Gautier V."/>
            <person name="Ament-Velasquez S.L."/>
            <person name="Kruys A."/>
            <person name="Hutchinson M.I."/>
            <person name="Powell A.J."/>
            <person name="Barry K."/>
            <person name="Miller A.N."/>
            <person name="Grigoriev I.V."/>
            <person name="Debuchy R."/>
            <person name="Gladieux P."/>
            <person name="Thoren M.H."/>
            <person name="Johannesson H."/>
        </authorList>
    </citation>
    <scope>NUCLEOTIDE SEQUENCE</scope>
    <source>
        <strain evidence="4">CBS 118394</strain>
    </source>
</reference>
<keyword evidence="1" id="KW-0596">Phosphopantetheine</keyword>
<dbReference type="InterPro" id="IPR014043">
    <property type="entry name" value="Acyl_transferase_dom"/>
</dbReference>
<dbReference type="InterPro" id="IPR016035">
    <property type="entry name" value="Acyl_Trfase/lysoPLipase"/>
</dbReference>
<dbReference type="InterPro" id="IPR001227">
    <property type="entry name" value="Ac_transferase_dom_sf"/>
</dbReference>
<dbReference type="GO" id="GO:0044550">
    <property type="term" value="P:secondary metabolite biosynthetic process"/>
    <property type="evidence" value="ECO:0007669"/>
    <property type="project" value="TreeGrafter"/>
</dbReference>
<evidence type="ECO:0000313" key="4">
    <source>
        <dbReference type="EMBL" id="KAK3319460.1"/>
    </source>
</evidence>
<evidence type="ECO:0000256" key="2">
    <source>
        <dbReference type="ARBA" id="ARBA00022553"/>
    </source>
</evidence>
<dbReference type="Gene3D" id="3.30.70.3290">
    <property type="match status" value="1"/>
</dbReference>
<dbReference type="GO" id="GO:0006633">
    <property type="term" value="P:fatty acid biosynthetic process"/>
    <property type="evidence" value="ECO:0007669"/>
    <property type="project" value="TreeGrafter"/>
</dbReference>
<dbReference type="AlphaFoldDB" id="A0AAE0M582"/>
<dbReference type="Pfam" id="PF00698">
    <property type="entry name" value="Acyl_transf_1"/>
    <property type="match status" value="1"/>
</dbReference>
<comment type="caution">
    <text evidence="4">The sequence shown here is derived from an EMBL/GenBank/DDBJ whole genome shotgun (WGS) entry which is preliminary data.</text>
</comment>
<protein>
    <recommendedName>
        <fullName evidence="3">Malonyl-CoA:ACP transacylase (MAT) domain-containing protein</fullName>
    </recommendedName>
</protein>
<name>A0AAE0M582_9PEZI</name>
<dbReference type="SUPFAM" id="SSF52151">
    <property type="entry name" value="FabD/lysophospholipase-like"/>
    <property type="match status" value="1"/>
</dbReference>
<dbReference type="EMBL" id="JAUEDM010000004">
    <property type="protein sequence ID" value="KAK3319460.1"/>
    <property type="molecule type" value="Genomic_DNA"/>
</dbReference>
<keyword evidence="5" id="KW-1185">Reference proteome</keyword>
<organism evidence="4 5">
    <name type="scientific">Apodospora peruviana</name>
    <dbReference type="NCBI Taxonomy" id="516989"/>
    <lineage>
        <taxon>Eukaryota</taxon>
        <taxon>Fungi</taxon>
        <taxon>Dikarya</taxon>
        <taxon>Ascomycota</taxon>
        <taxon>Pezizomycotina</taxon>
        <taxon>Sordariomycetes</taxon>
        <taxon>Sordariomycetidae</taxon>
        <taxon>Sordariales</taxon>
        <taxon>Lasiosphaeriaceae</taxon>
        <taxon>Apodospora</taxon>
    </lineage>
</organism>
<gene>
    <name evidence="4" type="ORF">B0H66DRAFT_624276</name>
</gene>
<proteinExistence type="predicted"/>
<evidence type="ECO:0000259" key="3">
    <source>
        <dbReference type="Pfam" id="PF00698"/>
    </source>
</evidence>
<dbReference type="Proteomes" id="UP001283341">
    <property type="component" value="Unassembled WGS sequence"/>
</dbReference>
<sequence>MANPRSYHTVVVSAHCPVSLEQNRQRMLQFQVENSETTRLADLAYTTNAPRMHHSLRAVYSGASVQDIIDGLRKDLNKTVTSQEKPAGKSPVVFIFTGQGAHYAGMGADLFRSSPPFRATVSSLQRVCAAQGFPPFVHLISDPDTAIETTTAAQIHLALITLEIALVDLWKTWGVHP</sequence>
<dbReference type="PANTHER" id="PTHR43775">
    <property type="entry name" value="FATTY ACID SYNTHASE"/>
    <property type="match status" value="1"/>
</dbReference>
<dbReference type="Pfam" id="PF22621">
    <property type="entry name" value="CurL-like_PKS_C"/>
    <property type="match status" value="1"/>
</dbReference>